<sequence length="166" mass="17118">MGRNRGCQRGPPAVTTSSSPSYKAAARSFCLSPPSWRQEGASLGNRQDYSRAVPSATLSCAKLQLHGPSKAPPSSKGPSPPRTASHVAVDLLRLPVSAEQAPQDSHSPHPGDFLRHASVGQPALTDAHVPALAAGQGVLPAAGPRVHGHGLADDQAILDELPDLLA</sequence>
<dbReference type="Ensembl" id="ENSNPET00000016176.1">
    <property type="protein sequence ID" value="ENSNPEP00000015783.1"/>
    <property type="gene ID" value="ENSNPEG00000011779.1"/>
</dbReference>
<feature type="compositionally biased region" description="Low complexity" evidence="1">
    <location>
        <begin position="67"/>
        <end position="77"/>
    </location>
</feature>
<organism evidence="2 3">
    <name type="scientific">Nothoprocta perdicaria</name>
    <name type="common">Chilean tinamou</name>
    <name type="synonym">Crypturus perdicarius</name>
    <dbReference type="NCBI Taxonomy" id="30464"/>
    <lineage>
        <taxon>Eukaryota</taxon>
        <taxon>Metazoa</taxon>
        <taxon>Chordata</taxon>
        <taxon>Craniata</taxon>
        <taxon>Vertebrata</taxon>
        <taxon>Euteleostomi</taxon>
        <taxon>Archelosauria</taxon>
        <taxon>Archosauria</taxon>
        <taxon>Dinosauria</taxon>
        <taxon>Saurischia</taxon>
        <taxon>Theropoda</taxon>
        <taxon>Coelurosauria</taxon>
        <taxon>Aves</taxon>
        <taxon>Palaeognathae</taxon>
        <taxon>Tinamiformes</taxon>
        <taxon>Tinamidae</taxon>
        <taxon>Nothoprocta</taxon>
    </lineage>
</organism>
<reference evidence="2" key="1">
    <citation type="submission" date="2025-08" db="UniProtKB">
        <authorList>
            <consortium name="Ensembl"/>
        </authorList>
    </citation>
    <scope>IDENTIFICATION</scope>
</reference>
<evidence type="ECO:0000256" key="1">
    <source>
        <dbReference type="SAM" id="MobiDB-lite"/>
    </source>
</evidence>
<protein>
    <submittedName>
        <fullName evidence="2">Uncharacterized protein</fullName>
    </submittedName>
</protein>
<dbReference type="AlphaFoldDB" id="A0A8C7EF70"/>
<proteinExistence type="predicted"/>
<accession>A0A8C7EF70</accession>
<feature type="region of interest" description="Disordered" evidence="1">
    <location>
        <begin position="63"/>
        <end position="86"/>
    </location>
</feature>
<name>A0A8C7EF70_NOTPE</name>
<evidence type="ECO:0000313" key="3">
    <source>
        <dbReference type="Proteomes" id="UP000694420"/>
    </source>
</evidence>
<evidence type="ECO:0000313" key="2">
    <source>
        <dbReference type="Ensembl" id="ENSNPEP00000015783.1"/>
    </source>
</evidence>
<reference evidence="2" key="2">
    <citation type="submission" date="2025-09" db="UniProtKB">
        <authorList>
            <consortium name="Ensembl"/>
        </authorList>
    </citation>
    <scope>IDENTIFICATION</scope>
</reference>
<keyword evidence="3" id="KW-1185">Reference proteome</keyword>
<feature type="region of interest" description="Disordered" evidence="1">
    <location>
        <begin position="1"/>
        <end position="22"/>
    </location>
</feature>
<dbReference type="Proteomes" id="UP000694420">
    <property type="component" value="Unplaced"/>
</dbReference>